<dbReference type="FunFam" id="3.50.50.60:FF:000099">
    <property type="entry name" value="Flavin-containing monooxygenase"/>
    <property type="match status" value="1"/>
</dbReference>
<evidence type="ECO:0000256" key="1">
    <source>
        <dbReference type="ARBA" id="ARBA00009183"/>
    </source>
</evidence>
<proteinExistence type="inferred from homology"/>
<dbReference type="InterPro" id="IPR050346">
    <property type="entry name" value="FMO-like"/>
</dbReference>
<keyword evidence="9" id="KW-1185">Reference proteome</keyword>
<dbReference type="EMBL" id="JAVIJP010000100">
    <property type="protein sequence ID" value="KAL3615580.1"/>
    <property type="molecule type" value="Genomic_DNA"/>
</dbReference>
<evidence type="ECO:0000256" key="2">
    <source>
        <dbReference type="ARBA" id="ARBA00022630"/>
    </source>
</evidence>
<comment type="caution">
    <text evidence="8">The sequence shown here is derived from an EMBL/GenBank/DDBJ whole genome shotgun (WGS) entry which is preliminary data.</text>
</comment>
<evidence type="ECO:0000313" key="9">
    <source>
        <dbReference type="Proteomes" id="UP001632038"/>
    </source>
</evidence>
<protein>
    <recommendedName>
        <fullName evidence="7">Flavin-containing monooxygenase</fullName>
        <ecNumber evidence="7">1.-.-.-</ecNumber>
    </recommendedName>
</protein>
<dbReference type="SUPFAM" id="SSF51905">
    <property type="entry name" value="FAD/NAD(P)-binding domain"/>
    <property type="match status" value="2"/>
</dbReference>
<dbReference type="Proteomes" id="UP001632038">
    <property type="component" value="Unassembled WGS sequence"/>
</dbReference>
<keyword evidence="2 7" id="KW-0285">Flavoprotein</keyword>
<sequence>MGFSNYPFATRKNPDPATFPGHEEVLEFLDEFTTDLGLTELIRLESEVVRVERVGPGNDEWVVESRRSQLSSCEVFDAVVVCSGHHTLSRLADFPGMEKWPGKQMHSHNYRVPEPFQDQIVVVIGDAASARDISLEISNLAKEVHLSSRSINVKFSKLNCKDNMWQHSKIDHANENGEVIFQDGESVHADIILHCTGYKYNFPFLKTDGIVTVDDNRVGPLYKHVFPPHLAPNLSFVGLPYNSGVVFMMIDLQAKWVAHVLSGKANLPSEEEMMAEVREYYGFLDEKGIPKHHTHSLFHKNVTTNIKYKLDYLDWLARQVGLGVDEQTRLVQDDYLKFIAEKGGWNYRDWEIGNEAQS</sequence>
<dbReference type="InterPro" id="IPR036188">
    <property type="entry name" value="FAD/NAD-bd_sf"/>
</dbReference>
<dbReference type="Pfam" id="PF00743">
    <property type="entry name" value="FMO-like"/>
    <property type="match status" value="2"/>
</dbReference>
<comment type="cofactor">
    <cofactor evidence="7">
        <name>FAD</name>
        <dbReference type="ChEBI" id="CHEBI:57692"/>
    </cofactor>
</comment>
<dbReference type="InterPro" id="IPR020946">
    <property type="entry name" value="Flavin_mOase-like"/>
</dbReference>
<dbReference type="GO" id="GO:0004497">
    <property type="term" value="F:monooxygenase activity"/>
    <property type="evidence" value="ECO:0007669"/>
    <property type="project" value="UniProtKB-KW"/>
</dbReference>
<dbReference type="PIRSF" id="PIRSF000332">
    <property type="entry name" value="FMO"/>
    <property type="match status" value="1"/>
</dbReference>
<accession>A0ABD3BFK2</accession>
<dbReference type="InterPro" id="IPR000960">
    <property type="entry name" value="Flavin_mOase"/>
</dbReference>
<dbReference type="Gene3D" id="3.50.50.60">
    <property type="entry name" value="FAD/NAD(P)-binding domain"/>
    <property type="match status" value="2"/>
</dbReference>
<evidence type="ECO:0000256" key="7">
    <source>
        <dbReference type="RuleBase" id="RU361177"/>
    </source>
</evidence>
<keyword evidence="5 7" id="KW-0560">Oxidoreductase</keyword>
<comment type="similarity">
    <text evidence="1 7">Belongs to the FMO family.</text>
</comment>
<keyword evidence="6 7" id="KW-0503">Monooxygenase</keyword>
<keyword evidence="3 7" id="KW-0274">FAD</keyword>
<reference evidence="9" key="1">
    <citation type="journal article" date="2024" name="IScience">
        <title>Strigolactones Initiate the Formation of Haustorium-like Structures in Castilleja.</title>
        <authorList>
            <person name="Buerger M."/>
            <person name="Peterson D."/>
            <person name="Chory J."/>
        </authorList>
    </citation>
    <scope>NUCLEOTIDE SEQUENCE [LARGE SCALE GENOMIC DNA]</scope>
</reference>
<gene>
    <name evidence="8" type="ORF">CASFOL_041241</name>
</gene>
<dbReference type="AlphaFoldDB" id="A0ABD3BFK2"/>
<evidence type="ECO:0000313" key="8">
    <source>
        <dbReference type="EMBL" id="KAL3615580.1"/>
    </source>
</evidence>
<evidence type="ECO:0000256" key="6">
    <source>
        <dbReference type="ARBA" id="ARBA00023033"/>
    </source>
</evidence>
<dbReference type="PRINTS" id="PR00370">
    <property type="entry name" value="FMOXYGENASE"/>
</dbReference>
<evidence type="ECO:0000256" key="3">
    <source>
        <dbReference type="ARBA" id="ARBA00022827"/>
    </source>
</evidence>
<evidence type="ECO:0000256" key="4">
    <source>
        <dbReference type="ARBA" id="ARBA00022857"/>
    </source>
</evidence>
<dbReference type="EC" id="1.-.-.-" evidence="7"/>
<evidence type="ECO:0000256" key="5">
    <source>
        <dbReference type="ARBA" id="ARBA00023002"/>
    </source>
</evidence>
<organism evidence="8 9">
    <name type="scientific">Castilleja foliolosa</name>
    <dbReference type="NCBI Taxonomy" id="1961234"/>
    <lineage>
        <taxon>Eukaryota</taxon>
        <taxon>Viridiplantae</taxon>
        <taxon>Streptophyta</taxon>
        <taxon>Embryophyta</taxon>
        <taxon>Tracheophyta</taxon>
        <taxon>Spermatophyta</taxon>
        <taxon>Magnoliopsida</taxon>
        <taxon>eudicotyledons</taxon>
        <taxon>Gunneridae</taxon>
        <taxon>Pentapetalae</taxon>
        <taxon>asterids</taxon>
        <taxon>lamiids</taxon>
        <taxon>Lamiales</taxon>
        <taxon>Orobanchaceae</taxon>
        <taxon>Pedicularideae</taxon>
        <taxon>Castillejinae</taxon>
        <taxon>Castilleja</taxon>
    </lineage>
</organism>
<keyword evidence="4" id="KW-0521">NADP</keyword>
<dbReference type="PANTHER" id="PTHR23023">
    <property type="entry name" value="DIMETHYLANILINE MONOOXYGENASE"/>
    <property type="match status" value="1"/>
</dbReference>
<name>A0ABD3BFK2_9LAMI</name>